<sequence>MQENNNNDDFYKQIFYSNNYLHYDKDVTIKLNVINQLHLFIFLFLILTTPSNALPIYKANSPPSSYPAAIVQVIDHSTSSMYPPQVNSYKVYRRLPVPSYSNAAVGQVYDQTNVNRQQELKRERYRRTMIDKMFSLFDEDVNGQISKDELYSLTLRLNIFPKVHHFLKQTSSSSSSRK</sequence>
<dbReference type="Gene3D" id="1.10.238.10">
    <property type="entry name" value="EF-hand"/>
    <property type="match status" value="1"/>
</dbReference>
<organism evidence="3 4">
    <name type="scientific">Adineta steineri</name>
    <dbReference type="NCBI Taxonomy" id="433720"/>
    <lineage>
        <taxon>Eukaryota</taxon>
        <taxon>Metazoa</taxon>
        <taxon>Spiralia</taxon>
        <taxon>Gnathifera</taxon>
        <taxon>Rotifera</taxon>
        <taxon>Eurotatoria</taxon>
        <taxon>Bdelloidea</taxon>
        <taxon>Adinetida</taxon>
        <taxon>Adinetidae</taxon>
        <taxon>Adineta</taxon>
    </lineage>
</organism>
<dbReference type="EMBL" id="CAJNOE010000166">
    <property type="protein sequence ID" value="CAF1001500.1"/>
    <property type="molecule type" value="Genomic_DNA"/>
</dbReference>
<dbReference type="InterPro" id="IPR011992">
    <property type="entry name" value="EF-hand-dom_pair"/>
</dbReference>
<gene>
    <name evidence="2" type="ORF">IZO911_LOCUS17667</name>
    <name evidence="3" type="ORF">KXQ929_LOCUS16541</name>
</gene>
<feature type="domain" description="EF-hand" evidence="1">
    <location>
        <begin position="125"/>
        <end position="160"/>
    </location>
</feature>
<evidence type="ECO:0000259" key="1">
    <source>
        <dbReference type="PROSITE" id="PS50222"/>
    </source>
</evidence>
<evidence type="ECO:0000313" key="3">
    <source>
        <dbReference type="EMBL" id="CAF3792460.1"/>
    </source>
</evidence>
<dbReference type="EMBL" id="CAJOBB010001005">
    <property type="protein sequence ID" value="CAF3792460.1"/>
    <property type="molecule type" value="Genomic_DNA"/>
</dbReference>
<evidence type="ECO:0000313" key="4">
    <source>
        <dbReference type="Proteomes" id="UP000663868"/>
    </source>
</evidence>
<reference evidence="3" key="1">
    <citation type="submission" date="2021-02" db="EMBL/GenBank/DDBJ databases">
        <authorList>
            <person name="Nowell W R."/>
        </authorList>
    </citation>
    <scope>NUCLEOTIDE SEQUENCE</scope>
</reference>
<protein>
    <recommendedName>
        <fullName evidence="1">EF-hand domain-containing protein</fullName>
    </recommendedName>
</protein>
<dbReference type="AlphaFoldDB" id="A0A819BHJ1"/>
<dbReference type="Proteomes" id="UP000663860">
    <property type="component" value="Unassembled WGS sequence"/>
</dbReference>
<proteinExistence type="predicted"/>
<dbReference type="SUPFAM" id="SSF47473">
    <property type="entry name" value="EF-hand"/>
    <property type="match status" value="1"/>
</dbReference>
<dbReference type="Proteomes" id="UP000663868">
    <property type="component" value="Unassembled WGS sequence"/>
</dbReference>
<evidence type="ECO:0000313" key="2">
    <source>
        <dbReference type="EMBL" id="CAF1001500.1"/>
    </source>
</evidence>
<dbReference type="PROSITE" id="PS50222">
    <property type="entry name" value="EF_HAND_2"/>
    <property type="match status" value="1"/>
</dbReference>
<comment type="caution">
    <text evidence="3">The sequence shown here is derived from an EMBL/GenBank/DDBJ whole genome shotgun (WGS) entry which is preliminary data.</text>
</comment>
<name>A0A819BHJ1_9BILA</name>
<dbReference type="GO" id="GO:0005509">
    <property type="term" value="F:calcium ion binding"/>
    <property type="evidence" value="ECO:0007669"/>
    <property type="project" value="InterPro"/>
</dbReference>
<accession>A0A819BHJ1</accession>
<dbReference type="InterPro" id="IPR002048">
    <property type="entry name" value="EF_hand_dom"/>
</dbReference>